<evidence type="ECO:0000313" key="2">
    <source>
        <dbReference type="EMBL" id="EEH56149.1"/>
    </source>
</evidence>
<evidence type="ECO:0000256" key="1">
    <source>
        <dbReference type="SAM" id="MobiDB-lite"/>
    </source>
</evidence>
<feature type="region of interest" description="Disordered" evidence="1">
    <location>
        <begin position="15"/>
        <end position="240"/>
    </location>
</feature>
<dbReference type="GeneID" id="9685635"/>
<organism evidence="3">
    <name type="scientific">Micromonas pusilla (strain CCMP1545)</name>
    <name type="common">Picoplanktonic green alga</name>
    <dbReference type="NCBI Taxonomy" id="564608"/>
    <lineage>
        <taxon>Eukaryota</taxon>
        <taxon>Viridiplantae</taxon>
        <taxon>Chlorophyta</taxon>
        <taxon>Mamiellophyceae</taxon>
        <taxon>Mamiellales</taxon>
        <taxon>Mamiellaceae</taxon>
        <taxon>Micromonas</taxon>
    </lineage>
</organism>
<feature type="compositionally biased region" description="Basic residues" evidence="1">
    <location>
        <begin position="24"/>
        <end position="41"/>
    </location>
</feature>
<dbReference type="Proteomes" id="UP000001876">
    <property type="component" value="Unassembled WGS sequence"/>
</dbReference>
<sequence length="271" mass="27387">MPTWKVQTPIEVIDDNSIDPARGLPKKSKSKYHVANAKRRRGDGAVEDETSTGAGYGGSFFVPGSPGKGRGGVGGSRAAGAGDHFGYSPPTSPARAGAGPSGHLSDDEASPSKGGTRRWSGVDRFDENGGVGSWGDHPESIRTWSASGRGAADGFGFGKPPSRGRDAERQPSQATAAPTPTLTRSQSVGAFMVDDAKPGRRASDDGAIRDGGGGGGAGAGAGDAPIRAPTPTHARSSSIGSEYPAMWDVFGVRPRSPGFGISANGGGKDGK</sequence>
<accession>C1MWD9</accession>
<feature type="compositionally biased region" description="Basic and acidic residues" evidence="1">
    <location>
        <begin position="194"/>
        <end position="208"/>
    </location>
</feature>
<name>C1MWD9_MICPC</name>
<feature type="compositionally biased region" description="Polar residues" evidence="1">
    <location>
        <begin position="170"/>
        <end position="188"/>
    </location>
</feature>
<evidence type="ECO:0000313" key="3">
    <source>
        <dbReference type="Proteomes" id="UP000001876"/>
    </source>
</evidence>
<feature type="compositionally biased region" description="Gly residues" evidence="1">
    <location>
        <begin position="209"/>
        <end position="221"/>
    </location>
</feature>
<protein>
    <submittedName>
        <fullName evidence="2">Predicted protein</fullName>
    </submittedName>
</protein>
<proteinExistence type="predicted"/>
<dbReference type="KEGG" id="mpp:MICPUCDRAFT_65619"/>
<reference evidence="2 3" key="1">
    <citation type="journal article" date="2009" name="Science">
        <title>Green evolution and dynamic adaptations revealed by genomes of the marine picoeukaryotes Micromonas.</title>
        <authorList>
            <person name="Worden A.Z."/>
            <person name="Lee J.H."/>
            <person name="Mock T."/>
            <person name="Rouze P."/>
            <person name="Simmons M.P."/>
            <person name="Aerts A.L."/>
            <person name="Allen A.E."/>
            <person name="Cuvelier M.L."/>
            <person name="Derelle E."/>
            <person name="Everett M.V."/>
            <person name="Foulon E."/>
            <person name="Grimwood J."/>
            <person name="Gundlach H."/>
            <person name="Henrissat B."/>
            <person name="Napoli C."/>
            <person name="McDonald S.M."/>
            <person name="Parker M.S."/>
            <person name="Rombauts S."/>
            <person name="Salamov A."/>
            <person name="Von Dassow P."/>
            <person name="Badger J.H."/>
            <person name="Coutinho P.M."/>
            <person name="Demir E."/>
            <person name="Dubchak I."/>
            <person name="Gentemann C."/>
            <person name="Eikrem W."/>
            <person name="Gready J.E."/>
            <person name="John U."/>
            <person name="Lanier W."/>
            <person name="Lindquist E.A."/>
            <person name="Lucas S."/>
            <person name="Mayer K.F."/>
            <person name="Moreau H."/>
            <person name="Not F."/>
            <person name="Otillar R."/>
            <person name="Panaud O."/>
            <person name="Pangilinan J."/>
            <person name="Paulsen I."/>
            <person name="Piegu B."/>
            <person name="Poliakov A."/>
            <person name="Robbens S."/>
            <person name="Schmutz J."/>
            <person name="Toulza E."/>
            <person name="Wyss T."/>
            <person name="Zelensky A."/>
            <person name="Zhou K."/>
            <person name="Armbrust E.V."/>
            <person name="Bhattacharya D."/>
            <person name="Goodenough U.W."/>
            <person name="Van de Peer Y."/>
            <person name="Grigoriev I.V."/>
        </authorList>
    </citation>
    <scope>NUCLEOTIDE SEQUENCE [LARGE SCALE GENOMIC DNA]</scope>
    <source>
        <strain evidence="2 3">CCMP1545</strain>
    </source>
</reference>
<keyword evidence="3" id="KW-1185">Reference proteome</keyword>
<feature type="compositionally biased region" description="Gly residues" evidence="1">
    <location>
        <begin position="66"/>
        <end position="77"/>
    </location>
</feature>
<dbReference type="AlphaFoldDB" id="C1MWD9"/>
<dbReference type="RefSeq" id="XP_003060197.1">
    <property type="nucleotide sequence ID" value="XM_003060151.1"/>
</dbReference>
<gene>
    <name evidence="2" type="ORF">MICPUCDRAFT_65619</name>
</gene>
<dbReference type="EMBL" id="GG663741">
    <property type="protein sequence ID" value="EEH56149.1"/>
    <property type="molecule type" value="Genomic_DNA"/>
</dbReference>